<feature type="transmembrane region" description="Helical" evidence="1">
    <location>
        <begin position="224"/>
        <end position="241"/>
    </location>
</feature>
<feature type="transmembrane region" description="Helical" evidence="1">
    <location>
        <begin position="69"/>
        <end position="91"/>
    </location>
</feature>
<dbReference type="KEGG" id="lji:ELX58_02540"/>
<dbReference type="EMBL" id="CP034726">
    <property type="protein sequence ID" value="QBP18046.1"/>
    <property type="molecule type" value="Genomic_DNA"/>
</dbReference>
<dbReference type="RefSeq" id="WP_133441603.1">
    <property type="nucleotide sequence ID" value="NZ_CP034726.1"/>
</dbReference>
<feature type="transmembrane region" description="Helical" evidence="1">
    <location>
        <begin position="188"/>
        <end position="209"/>
    </location>
</feature>
<accession>A0A4P6ZK20</accession>
<keyword evidence="1" id="KW-0812">Transmembrane</keyword>
<proteinExistence type="predicted"/>
<feature type="transmembrane region" description="Helical" evidence="1">
    <location>
        <begin position="126"/>
        <end position="145"/>
    </location>
</feature>
<feature type="transmembrane region" description="Helical" evidence="1">
    <location>
        <begin position="157"/>
        <end position="176"/>
    </location>
</feature>
<dbReference type="Proteomes" id="UP000294321">
    <property type="component" value="Chromosome"/>
</dbReference>
<organism evidence="2 3">
    <name type="scientific">Acetilactobacillus jinshanensis</name>
    <dbReference type="NCBI Taxonomy" id="1720083"/>
    <lineage>
        <taxon>Bacteria</taxon>
        <taxon>Bacillati</taxon>
        <taxon>Bacillota</taxon>
        <taxon>Bacilli</taxon>
        <taxon>Lactobacillales</taxon>
        <taxon>Lactobacillaceae</taxon>
        <taxon>Acetilactobacillus</taxon>
    </lineage>
</organism>
<dbReference type="OrthoDB" id="7864805at2"/>
<feature type="transmembrane region" description="Helical" evidence="1">
    <location>
        <begin position="97"/>
        <end position="119"/>
    </location>
</feature>
<protein>
    <submittedName>
        <fullName evidence="2">DMT family transporter</fullName>
    </submittedName>
</protein>
<evidence type="ECO:0000256" key="1">
    <source>
        <dbReference type="SAM" id="Phobius"/>
    </source>
</evidence>
<evidence type="ECO:0000313" key="3">
    <source>
        <dbReference type="Proteomes" id="UP000294321"/>
    </source>
</evidence>
<evidence type="ECO:0000313" key="2">
    <source>
        <dbReference type="EMBL" id="QBP18046.1"/>
    </source>
</evidence>
<feature type="transmembrane region" description="Helical" evidence="1">
    <location>
        <begin position="31"/>
        <end position="57"/>
    </location>
</feature>
<dbReference type="PANTHER" id="PTHR34821:SF2">
    <property type="entry name" value="INNER MEMBRANE PROTEIN YDCZ"/>
    <property type="match status" value="1"/>
</dbReference>
<gene>
    <name evidence="2" type="ORF">ELX58_02540</name>
</gene>
<feature type="transmembrane region" description="Helical" evidence="1">
    <location>
        <begin position="284"/>
        <end position="302"/>
    </location>
</feature>
<name>A0A4P6ZK20_9LACO</name>
<dbReference type="GO" id="GO:0005886">
    <property type="term" value="C:plasma membrane"/>
    <property type="evidence" value="ECO:0007669"/>
    <property type="project" value="TreeGrafter"/>
</dbReference>
<reference evidence="3" key="1">
    <citation type="submission" date="2018-12" db="EMBL/GenBank/DDBJ databases">
        <title>A new species of lactobacillus.</title>
        <authorList>
            <person name="Jian Y."/>
            <person name="Xin L."/>
            <person name="Hong Z.J."/>
            <person name="Ming L.Z."/>
            <person name="Hong X.Z."/>
        </authorList>
    </citation>
    <scope>NUCLEOTIDE SEQUENCE [LARGE SCALE GENOMIC DNA]</scope>
    <source>
        <strain evidence="3">HSLZ-75</strain>
    </source>
</reference>
<keyword evidence="1" id="KW-0472">Membrane</keyword>
<sequence>MIFLIGIGAGLLLPIQTSINSKLRFKVGSPYLASTASMVTGMLFLMVIACLFGQELLPSLSVFDDDHWWLGLGGLMGAIAFTINVLLLPHLGAVQTIIMPLIGQIIMSMSIDNFGWFNLPVNHFNIVRLFGVLLLLSGVLAVIYQKSEDKIRKGNPIPWQLLGIIAGFALAIQTSSNGALGRTIHAPISAGVYSFTSGSIILVLAVGIFEHDFGHYLRAVGYGTRWWIWIGGPLGATYAFCNLSLAPIIGAGTTIVLTILGNVAGSVVIDKFGLIGTPKREIGWRQYLGLVIMICGVILIKLF</sequence>
<dbReference type="Pfam" id="PF04657">
    <property type="entry name" value="DMT_YdcZ"/>
    <property type="match status" value="2"/>
</dbReference>
<dbReference type="InterPro" id="IPR006750">
    <property type="entry name" value="YdcZ"/>
</dbReference>
<dbReference type="AlphaFoldDB" id="A0A4P6ZK20"/>
<keyword evidence="1" id="KW-1133">Transmembrane helix</keyword>
<dbReference type="PANTHER" id="PTHR34821">
    <property type="entry name" value="INNER MEMBRANE PROTEIN YDCZ"/>
    <property type="match status" value="1"/>
</dbReference>
<keyword evidence="3" id="KW-1185">Reference proteome</keyword>
<feature type="transmembrane region" description="Helical" evidence="1">
    <location>
        <begin position="248"/>
        <end position="269"/>
    </location>
</feature>